<reference evidence="1" key="1">
    <citation type="submission" date="2022-04" db="EMBL/GenBank/DDBJ databases">
        <title>Draft genome sequences of lactic acid bacteria (LAB) strains involved in meat spoilage.</title>
        <authorList>
            <person name="Palevich N."/>
        </authorList>
    </citation>
    <scope>NUCLEOTIDE SEQUENCE</scope>
    <source>
        <strain evidence="1">9-14</strain>
    </source>
</reference>
<sequence length="63" mass="7490">MTRKYKKRKKDTYTIIDLDQNGNVIEDLSKIVIPRERQMRLLDSINQTRHVVAVNKAKNEEYA</sequence>
<accession>A0AAW8RAI1</accession>
<dbReference type="Proteomes" id="UP001249945">
    <property type="component" value="Unassembled WGS sequence"/>
</dbReference>
<dbReference type="EMBL" id="JALRMR010000006">
    <property type="protein sequence ID" value="MDT1973982.1"/>
    <property type="molecule type" value="Genomic_DNA"/>
</dbReference>
<gene>
    <name evidence="1" type="ORF">MX635_06160</name>
</gene>
<evidence type="ECO:0000313" key="1">
    <source>
        <dbReference type="EMBL" id="MDT1973982.1"/>
    </source>
</evidence>
<organism evidence="1 2">
    <name type="scientific">Carnobacterium divergens</name>
    <name type="common">Lactobacillus divergens</name>
    <dbReference type="NCBI Taxonomy" id="2748"/>
    <lineage>
        <taxon>Bacteria</taxon>
        <taxon>Bacillati</taxon>
        <taxon>Bacillota</taxon>
        <taxon>Bacilli</taxon>
        <taxon>Lactobacillales</taxon>
        <taxon>Carnobacteriaceae</taxon>
        <taxon>Carnobacterium</taxon>
    </lineage>
</organism>
<name>A0AAW8RAI1_CARDV</name>
<evidence type="ECO:0000313" key="2">
    <source>
        <dbReference type="Proteomes" id="UP001249945"/>
    </source>
</evidence>
<comment type="caution">
    <text evidence="1">The sequence shown here is derived from an EMBL/GenBank/DDBJ whole genome shotgun (WGS) entry which is preliminary data.</text>
</comment>
<dbReference type="AlphaFoldDB" id="A0AAW8RAI1"/>
<proteinExistence type="predicted"/>
<dbReference type="RefSeq" id="WP_074403123.1">
    <property type="nucleotide sequence ID" value="NZ_CBCPKG010000002.1"/>
</dbReference>
<protein>
    <submittedName>
        <fullName evidence="1">Uncharacterized protein</fullName>
    </submittedName>
</protein>